<keyword evidence="3" id="KW-1185">Reference proteome</keyword>
<sequence length="165" mass="17779">MKKAVLLLSTFAVLGLGSALAAAPEDNLAGTELCIDNNSFTAQVGSLGTTSQKVAQGLYDYFVATATASKIPFKEMGDQSCVNWAVNFAVEATNGNPRAWVTTLTVSDDGAYASLNKDDLYTYPVVIWWDYYFGYSASNDGLGQYLIDGGKELIDELLEAYIKVN</sequence>
<accession>A0ABQ2CYP6</accession>
<protein>
    <submittedName>
        <fullName evidence="2">Uncharacterized protein</fullName>
    </submittedName>
</protein>
<feature type="chain" id="PRO_5047163640" evidence="1">
    <location>
        <begin position="22"/>
        <end position="165"/>
    </location>
</feature>
<dbReference type="RefSeq" id="WP_189002581.1">
    <property type="nucleotide sequence ID" value="NZ_BMOD01000006.1"/>
</dbReference>
<dbReference type="Proteomes" id="UP000632222">
    <property type="component" value="Unassembled WGS sequence"/>
</dbReference>
<name>A0ABQ2CYP6_9DEIO</name>
<evidence type="ECO:0000313" key="3">
    <source>
        <dbReference type="Proteomes" id="UP000632222"/>
    </source>
</evidence>
<keyword evidence="1" id="KW-0732">Signal</keyword>
<evidence type="ECO:0000313" key="2">
    <source>
        <dbReference type="EMBL" id="GGJ34042.1"/>
    </source>
</evidence>
<evidence type="ECO:0000256" key="1">
    <source>
        <dbReference type="SAM" id="SignalP"/>
    </source>
</evidence>
<proteinExistence type="predicted"/>
<feature type="signal peptide" evidence="1">
    <location>
        <begin position="1"/>
        <end position="21"/>
    </location>
</feature>
<reference evidence="3" key="1">
    <citation type="journal article" date="2019" name="Int. J. Syst. Evol. Microbiol.">
        <title>The Global Catalogue of Microorganisms (GCM) 10K type strain sequencing project: providing services to taxonomists for standard genome sequencing and annotation.</title>
        <authorList>
            <consortium name="The Broad Institute Genomics Platform"/>
            <consortium name="The Broad Institute Genome Sequencing Center for Infectious Disease"/>
            <person name="Wu L."/>
            <person name="Ma J."/>
        </authorList>
    </citation>
    <scope>NUCLEOTIDE SEQUENCE [LARGE SCALE GENOMIC DNA]</scope>
    <source>
        <strain evidence="3">JCM 14370</strain>
    </source>
</reference>
<comment type="caution">
    <text evidence="2">The sequence shown here is derived from an EMBL/GenBank/DDBJ whole genome shotgun (WGS) entry which is preliminary data.</text>
</comment>
<gene>
    <name evidence="2" type="ORF">GCM10008938_20320</name>
</gene>
<organism evidence="2 3">
    <name type="scientific">Deinococcus roseus</name>
    <dbReference type="NCBI Taxonomy" id="392414"/>
    <lineage>
        <taxon>Bacteria</taxon>
        <taxon>Thermotogati</taxon>
        <taxon>Deinococcota</taxon>
        <taxon>Deinococci</taxon>
        <taxon>Deinococcales</taxon>
        <taxon>Deinococcaceae</taxon>
        <taxon>Deinococcus</taxon>
    </lineage>
</organism>
<dbReference type="EMBL" id="BMOD01000006">
    <property type="protein sequence ID" value="GGJ34042.1"/>
    <property type="molecule type" value="Genomic_DNA"/>
</dbReference>